<sequence length="304" mass="32276">MGNALSGYQHEIAAHGYAATIASIGASLRSLTYEGRDLVVPFEADEVRPAYRGVTLAPWPNRVVDGRYHFGGVEQQLPLTEPARGHALHGLAAWLDFEPVLRESARVVLAATIEAQTGYPHRILVEVEFRLDESGLHTNVTATNTGPDAAPFGTGPHPYLVAGAGSVDDWALELPAEVVLEVTPDRLVPTGATPVAEARDGDSFDYRMPRRIGSTEIDHAFTGLAFGEDGLVRARLTDTDGRGVGMSWAADCPWVQIHTADGSGRSGLAVEPMTCPPDAFNSGTDLIVLEPGAAASAGWTIFAI</sequence>
<dbReference type="InterPro" id="IPR014718">
    <property type="entry name" value="GH-type_carb-bd"/>
</dbReference>
<dbReference type="SUPFAM" id="SSF74650">
    <property type="entry name" value="Galactose mutarotase-like"/>
    <property type="match status" value="1"/>
</dbReference>
<dbReference type="InterPro" id="IPR011013">
    <property type="entry name" value="Gal_mutarotase_sf_dom"/>
</dbReference>
<dbReference type="Proteomes" id="UP001501746">
    <property type="component" value="Unassembled WGS sequence"/>
</dbReference>
<keyword evidence="2" id="KW-1185">Reference proteome</keyword>
<dbReference type="Pfam" id="PF01263">
    <property type="entry name" value="Aldose_epim"/>
    <property type="match status" value="1"/>
</dbReference>
<dbReference type="Gene3D" id="2.70.98.10">
    <property type="match status" value="1"/>
</dbReference>
<proteinExistence type="predicted"/>
<dbReference type="CDD" id="cd09022">
    <property type="entry name" value="Aldose_epim_Ec_YihR"/>
    <property type="match status" value="1"/>
</dbReference>
<dbReference type="RefSeq" id="WP_157425898.1">
    <property type="nucleotide sequence ID" value="NZ_BAAANK010000001.1"/>
</dbReference>
<evidence type="ECO:0000313" key="1">
    <source>
        <dbReference type="EMBL" id="GAA1824318.1"/>
    </source>
</evidence>
<reference evidence="1 2" key="1">
    <citation type="journal article" date="2019" name="Int. J. Syst. Evol. Microbiol.">
        <title>The Global Catalogue of Microorganisms (GCM) 10K type strain sequencing project: providing services to taxonomists for standard genome sequencing and annotation.</title>
        <authorList>
            <consortium name="The Broad Institute Genomics Platform"/>
            <consortium name="The Broad Institute Genome Sequencing Center for Infectious Disease"/>
            <person name="Wu L."/>
            <person name="Ma J."/>
        </authorList>
    </citation>
    <scope>NUCLEOTIDE SEQUENCE [LARGE SCALE GENOMIC DNA]</scope>
    <source>
        <strain evidence="1 2">JCM 14323</strain>
    </source>
</reference>
<dbReference type="InterPro" id="IPR037480">
    <property type="entry name" value="YihR-like"/>
</dbReference>
<name>A0ABN2MG72_9MICO</name>
<dbReference type="PANTHER" id="PTHR10091">
    <property type="entry name" value="ALDOSE-1-EPIMERASE"/>
    <property type="match status" value="1"/>
</dbReference>
<gene>
    <name evidence="1" type="ORF">GCM10009750_03870</name>
</gene>
<dbReference type="PANTHER" id="PTHR10091:SF0">
    <property type="entry name" value="GALACTOSE MUTAROTASE"/>
    <property type="match status" value="1"/>
</dbReference>
<evidence type="ECO:0000313" key="2">
    <source>
        <dbReference type="Proteomes" id="UP001501746"/>
    </source>
</evidence>
<protein>
    <submittedName>
        <fullName evidence="1">Aldose 1-epimerase family protein</fullName>
    </submittedName>
</protein>
<dbReference type="EMBL" id="BAAANK010000001">
    <property type="protein sequence ID" value="GAA1824318.1"/>
    <property type="molecule type" value="Genomic_DNA"/>
</dbReference>
<accession>A0ABN2MG72</accession>
<dbReference type="InterPro" id="IPR008183">
    <property type="entry name" value="Aldose_1/G6P_1-epimerase"/>
</dbReference>
<organism evidence="1 2">
    <name type="scientific">Agromyces salentinus</name>
    <dbReference type="NCBI Taxonomy" id="269421"/>
    <lineage>
        <taxon>Bacteria</taxon>
        <taxon>Bacillati</taxon>
        <taxon>Actinomycetota</taxon>
        <taxon>Actinomycetes</taxon>
        <taxon>Micrococcales</taxon>
        <taxon>Microbacteriaceae</taxon>
        <taxon>Agromyces</taxon>
    </lineage>
</organism>
<comment type="caution">
    <text evidence="1">The sequence shown here is derived from an EMBL/GenBank/DDBJ whole genome shotgun (WGS) entry which is preliminary data.</text>
</comment>